<comment type="caution">
    <text evidence="2">The sequence shown here is derived from an EMBL/GenBank/DDBJ whole genome shotgun (WGS) entry which is preliminary data.</text>
</comment>
<name>A0A0A0I5K1_CLONO</name>
<protein>
    <recommendedName>
        <fullName evidence="1">DUF4397 domain-containing protein</fullName>
    </recommendedName>
</protein>
<accession>A0A0A0I5K1</accession>
<dbReference type="Proteomes" id="UP000030012">
    <property type="component" value="Unassembled WGS sequence"/>
</dbReference>
<gene>
    <name evidence="2" type="ORF">Z968_08700</name>
</gene>
<evidence type="ECO:0000313" key="3">
    <source>
        <dbReference type="Proteomes" id="UP000030012"/>
    </source>
</evidence>
<dbReference type="OrthoDB" id="9783299at2"/>
<proteinExistence type="predicted"/>
<sequence length="210" mass="23639">MYLYPYWRNQPKSFIRLLHASPNAPAVDVYFNDQLITSNLKYKDFTEYMSISPGLYNIKVFPHGKLSSPVIDTRMKIPTSKILTLAIANNLKDIQIIPYEEPKLPIPPGNAYVKFVHLSPGTPNVDITLPNGTILFKDIEFEEATDYIPIKVGTYTIEAKPTGSDKTVLTVPNINLKPNRFYTIYAVGYLNGTPSIQVLIPLDGNSYINL</sequence>
<dbReference type="RefSeq" id="WP_039255659.1">
    <property type="nucleotide sequence ID" value="NZ_JENJ01000036.1"/>
</dbReference>
<dbReference type="InterPro" id="IPR025510">
    <property type="entry name" value="DUF4397"/>
</dbReference>
<dbReference type="EMBL" id="JENJ01000036">
    <property type="protein sequence ID" value="KGM95591.1"/>
    <property type="molecule type" value="Genomic_DNA"/>
</dbReference>
<evidence type="ECO:0000259" key="1">
    <source>
        <dbReference type="Pfam" id="PF14344"/>
    </source>
</evidence>
<organism evidence="2 3">
    <name type="scientific">Clostridium novyi A str. 4552</name>
    <dbReference type="NCBI Taxonomy" id="1444289"/>
    <lineage>
        <taxon>Bacteria</taxon>
        <taxon>Bacillati</taxon>
        <taxon>Bacillota</taxon>
        <taxon>Clostridia</taxon>
        <taxon>Eubacteriales</taxon>
        <taxon>Clostridiaceae</taxon>
        <taxon>Clostridium</taxon>
    </lineage>
</organism>
<dbReference type="Pfam" id="PF14344">
    <property type="entry name" value="DUF4397"/>
    <property type="match status" value="1"/>
</dbReference>
<feature type="domain" description="DUF4397" evidence="1">
    <location>
        <begin position="13"/>
        <end position="128"/>
    </location>
</feature>
<dbReference type="AlphaFoldDB" id="A0A0A0I5K1"/>
<evidence type="ECO:0000313" key="2">
    <source>
        <dbReference type="EMBL" id="KGM95591.1"/>
    </source>
</evidence>
<reference evidence="2 3" key="1">
    <citation type="submission" date="2014-01" db="EMBL/GenBank/DDBJ databases">
        <title>Plasmidome dynamics in the species complex Clostridium novyi sensu lato converts strains of independent lineages into distinctly different pathogens.</title>
        <authorList>
            <person name="Skarin H."/>
            <person name="Segerman B."/>
        </authorList>
    </citation>
    <scope>NUCLEOTIDE SEQUENCE [LARGE SCALE GENOMIC DNA]</scope>
    <source>
        <strain evidence="2 3">4552</strain>
    </source>
</reference>